<dbReference type="AlphaFoldDB" id="J4G0T8"/>
<keyword evidence="3" id="KW-1185">Reference proteome</keyword>
<feature type="region of interest" description="Disordered" evidence="1">
    <location>
        <begin position="393"/>
        <end position="451"/>
    </location>
</feature>
<feature type="region of interest" description="Disordered" evidence="1">
    <location>
        <begin position="1"/>
        <end position="204"/>
    </location>
</feature>
<dbReference type="GeneID" id="24094039"/>
<feature type="compositionally biased region" description="Polar residues" evidence="1">
    <location>
        <begin position="287"/>
        <end position="301"/>
    </location>
</feature>
<evidence type="ECO:0000313" key="3">
    <source>
        <dbReference type="Proteomes" id="UP000006352"/>
    </source>
</evidence>
<proteinExistence type="predicted"/>
<dbReference type="Proteomes" id="UP000006352">
    <property type="component" value="Unassembled WGS sequence"/>
</dbReference>
<name>J4G0T8_9APHY</name>
<dbReference type="RefSeq" id="XP_012178411.1">
    <property type="nucleotide sequence ID" value="XM_012323021.1"/>
</dbReference>
<feature type="compositionally biased region" description="Pro residues" evidence="1">
    <location>
        <begin position="88"/>
        <end position="98"/>
    </location>
</feature>
<protein>
    <submittedName>
        <fullName evidence="2">Uncharacterized protein</fullName>
    </submittedName>
</protein>
<accession>J4G0T8</accession>
<reference evidence="2 3" key="1">
    <citation type="journal article" date="2012" name="Appl. Environ. Microbiol.">
        <title>Short-read sequencing for genomic analysis of the brown rot fungus Fibroporia radiculosa.</title>
        <authorList>
            <person name="Tang J.D."/>
            <person name="Perkins A.D."/>
            <person name="Sonstegard T.S."/>
            <person name="Schroeder S.G."/>
            <person name="Burgess S.C."/>
            <person name="Diehl S.V."/>
        </authorList>
    </citation>
    <scope>NUCLEOTIDE SEQUENCE [LARGE SCALE GENOMIC DNA]</scope>
    <source>
        <strain evidence="2 3">TFFH 294</strain>
    </source>
</reference>
<dbReference type="EMBL" id="HE796917">
    <property type="protein sequence ID" value="CCL99128.1"/>
    <property type="molecule type" value="Genomic_DNA"/>
</dbReference>
<feature type="compositionally biased region" description="Polar residues" evidence="1">
    <location>
        <begin position="404"/>
        <end position="414"/>
    </location>
</feature>
<feature type="region of interest" description="Disordered" evidence="1">
    <location>
        <begin position="283"/>
        <end position="354"/>
    </location>
</feature>
<feature type="compositionally biased region" description="Low complexity" evidence="1">
    <location>
        <begin position="332"/>
        <end position="349"/>
    </location>
</feature>
<feature type="compositionally biased region" description="Low complexity" evidence="1">
    <location>
        <begin position="57"/>
        <end position="76"/>
    </location>
</feature>
<organism evidence="2 3">
    <name type="scientific">Fibroporia radiculosa</name>
    <dbReference type="NCBI Taxonomy" id="599839"/>
    <lineage>
        <taxon>Eukaryota</taxon>
        <taxon>Fungi</taxon>
        <taxon>Dikarya</taxon>
        <taxon>Basidiomycota</taxon>
        <taxon>Agaricomycotina</taxon>
        <taxon>Agaricomycetes</taxon>
        <taxon>Polyporales</taxon>
        <taxon>Fibroporiaceae</taxon>
        <taxon>Fibroporia</taxon>
    </lineage>
</organism>
<gene>
    <name evidence="2" type="ORF">FIBRA_01142</name>
</gene>
<dbReference type="OrthoDB" id="2683368at2759"/>
<sequence>MNRELMERSGRPRARVGLPSGPAPRSRSVHGRREDLPRPASTAEEFIPFRPAPTPPLQQLRQPRSISDLRSSPVRSRSVDSKRHVRPASPPPPVPSPPSAWQTRWSPTTTSPTIRSPSVKSPVIKSPVSGSPIPLKRSDSTAALRSSTSSESSMSQSSLRSFISRSSSRTSVEDSFLEMGGADGQKGRFEPPQSPDSAENQSPNGLRSVLWNRVANVADNLRVNVSKALGASLEPETGEVTPFGEESRLTRAMKAYHIEKARDANDLPDWLFEGRDQEVISRLRGAPSSSVDSKSEPTAQHQVVDVSVPHHRRDTSRSNGDNSKAVAVSAWAPAHSRASSGSSAQSVHSTVPPRDAMNRLKQLRLAKRNARVRFADDNDDDDAIDTMPAMRMLLRPPTPDASRTARTAPTVSPTRTDENIPRRRPTVHAKISRDGSISRIGLPSSVRPQRS</sequence>
<feature type="compositionally biased region" description="Basic and acidic residues" evidence="1">
    <location>
        <begin position="1"/>
        <end position="10"/>
    </location>
</feature>
<feature type="compositionally biased region" description="Low complexity" evidence="1">
    <location>
        <begin position="106"/>
        <end position="174"/>
    </location>
</feature>
<dbReference type="InParanoid" id="J4G0T8"/>
<feature type="compositionally biased region" description="Polar residues" evidence="1">
    <location>
        <begin position="195"/>
        <end position="204"/>
    </location>
</feature>
<evidence type="ECO:0000313" key="2">
    <source>
        <dbReference type="EMBL" id="CCL99128.1"/>
    </source>
</evidence>
<dbReference type="HOGENOM" id="CLU_057364_0_0_1"/>
<evidence type="ECO:0000256" key="1">
    <source>
        <dbReference type="SAM" id="MobiDB-lite"/>
    </source>
</evidence>